<dbReference type="InterPro" id="IPR029058">
    <property type="entry name" value="AB_hydrolase_fold"/>
</dbReference>
<dbReference type="Gene3D" id="3.40.50.1820">
    <property type="entry name" value="alpha/beta hydrolase"/>
    <property type="match status" value="1"/>
</dbReference>
<dbReference type="PATRIC" id="fig|512565.3.peg.5749"/>
<organism evidence="2 3">
    <name type="scientific">Actinoplanes missouriensis (strain ATCC 14538 / DSM 43046 / CBS 188.64 / JCM 3121 / NBRC 102363 / NCIMB 12654 / NRRL B-3342 / UNCC 431)</name>
    <dbReference type="NCBI Taxonomy" id="512565"/>
    <lineage>
        <taxon>Bacteria</taxon>
        <taxon>Bacillati</taxon>
        <taxon>Actinomycetota</taxon>
        <taxon>Actinomycetes</taxon>
        <taxon>Micromonosporales</taxon>
        <taxon>Micromonosporaceae</taxon>
        <taxon>Actinoplanes</taxon>
    </lineage>
</organism>
<keyword evidence="1" id="KW-0732">Signal</keyword>
<dbReference type="eggNOG" id="COG1073">
    <property type="taxonomic scope" value="Bacteria"/>
</dbReference>
<proteinExistence type="predicted"/>
<accession>I0HD85</accession>
<protein>
    <recommendedName>
        <fullName evidence="4">AB hydrolase-1 domain-containing protein</fullName>
    </recommendedName>
</protein>
<dbReference type="KEGG" id="ams:AMIS_57520"/>
<name>I0HD85_ACTM4</name>
<dbReference type="EMBL" id="AP012319">
    <property type="protein sequence ID" value="BAL90972.1"/>
    <property type="molecule type" value="Genomic_DNA"/>
</dbReference>
<dbReference type="SUPFAM" id="SSF53474">
    <property type="entry name" value="alpha/beta-Hydrolases"/>
    <property type="match status" value="1"/>
</dbReference>
<dbReference type="STRING" id="512565.AMIS_57520"/>
<dbReference type="AlphaFoldDB" id="I0HD85"/>
<feature type="signal peptide" evidence="1">
    <location>
        <begin position="1"/>
        <end position="44"/>
    </location>
</feature>
<sequence length="335" mass="34225">METVFRRVLRMTIGGPVSLSPRRIVAALLLSASVLAATPSAAHAAAVEVDGAVTIPCAGSTLNQDADWFFPAATTPKALVFLQHGFSRSNANVADLARKYQAAGFLVFTPNLPSTNLYGCTVNNTGNNTAFLNNVAALLGNGAGGALGTSYAAAAATAGRSGTPLPTTYVLAGHSAGGEAVTYIANRLRTTFPAAFAGLRHLQLLDPVKSPSGTNMADGLTGLAGTSLPITAISSPPYLSNSNASGTVELQARIDRPFLGVRLTTGSHCDAEGATTNWLCTLTGGTSKAQNVSALQTLAVNWASDAVTGTTTAAYYPGGAYYQNLLTGNVIQTLS</sequence>
<feature type="chain" id="PRO_5003628810" description="AB hydrolase-1 domain-containing protein" evidence="1">
    <location>
        <begin position="45"/>
        <end position="335"/>
    </location>
</feature>
<dbReference type="HOGENOM" id="CLU_841359_0_0_11"/>
<evidence type="ECO:0008006" key="4">
    <source>
        <dbReference type="Google" id="ProtNLM"/>
    </source>
</evidence>
<evidence type="ECO:0000313" key="3">
    <source>
        <dbReference type="Proteomes" id="UP000007882"/>
    </source>
</evidence>
<reference evidence="2 3" key="1">
    <citation type="submission" date="2012-02" db="EMBL/GenBank/DDBJ databases">
        <title>Complete genome sequence of Actinoplanes missouriensis 431 (= NBRC 102363).</title>
        <authorList>
            <person name="Ohnishi Y."/>
            <person name="Ishikawa J."/>
            <person name="Sekine M."/>
            <person name="Hosoyama A."/>
            <person name="Harada T."/>
            <person name="Narita H."/>
            <person name="Hata T."/>
            <person name="Konno Y."/>
            <person name="Tutikane K."/>
            <person name="Fujita N."/>
            <person name="Horinouchi S."/>
            <person name="Hayakawa M."/>
        </authorList>
    </citation>
    <scope>NUCLEOTIDE SEQUENCE [LARGE SCALE GENOMIC DNA]</scope>
    <source>
        <strain evidence="3">ATCC 14538 / DSM 43046 / CBS 188.64 / JCM 3121 / NBRC 102363 / NCIMB 12654 / NRRL B-3342 / UNCC 431</strain>
    </source>
</reference>
<dbReference type="Proteomes" id="UP000007882">
    <property type="component" value="Chromosome"/>
</dbReference>
<evidence type="ECO:0000256" key="1">
    <source>
        <dbReference type="SAM" id="SignalP"/>
    </source>
</evidence>
<keyword evidence="3" id="KW-1185">Reference proteome</keyword>
<evidence type="ECO:0000313" key="2">
    <source>
        <dbReference type="EMBL" id="BAL90972.1"/>
    </source>
</evidence>
<gene>
    <name evidence="2" type="ordered locus">AMIS_57520</name>
</gene>